<protein>
    <submittedName>
        <fullName evidence="2">Uncharacterized protein</fullName>
    </submittedName>
</protein>
<feature type="transmembrane region" description="Helical" evidence="1">
    <location>
        <begin position="186"/>
        <end position="205"/>
    </location>
</feature>
<feature type="transmembrane region" description="Helical" evidence="1">
    <location>
        <begin position="247"/>
        <end position="270"/>
    </location>
</feature>
<keyword evidence="1" id="KW-1133">Transmembrane helix</keyword>
<keyword evidence="1" id="KW-0812">Transmembrane</keyword>
<reference evidence="2 3" key="1">
    <citation type="submission" date="2020-02" db="EMBL/GenBank/DDBJ databases">
        <authorList>
            <person name="Ferguson B K."/>
        </authorList>
    </citation>
    <scope>NUCLEOTIDE SEQUENCE [LARGE SCALE GENOMIC DNA]</scope>
</reference>
<feature type="transmembrane region" description="Helical" evidence="1">
    <location>
        <begin position="217"/>
        <end position="240"/>
    </location>
</feature>
<name>A0A6H5GTC0_9HEMI</name>
<evidence type="ECO:0000313" key="3">
    <source>
        <dbReference type="Proteomes" id="UP000479000"/>
    </source>
</evidence>
<dbReference type="EMBL" id="CADCXU010018850">
    <property type="protein sequence ID" value="CAB0007180.1"/>
    <property type="molecule type" value="Genomic_DNA"/>
</dbReference>
<keyword evidence="1" id="KW-0472">Membrane</keyword>
<proteinExistence type="predicted"/>
<organism evidence="2 3">
    <name type="scientific">Nesidiocoris tenuis</name>
    <dbReference type="NCBI Taxonomy" id="355587"/>
    <lineage>
        <taxon>Eukaryota</taxon>
        <taxon>Metazoa</taxon>
        <taxon>Ecdysozoa</taxon>
        <taxon>Arthropoda</taxon>
        <taxon>Hexapoda</taxon>
        <taxon>Insecta</taxon>
        <taxon>Pterygota</taxon>
        <taxon>Neoptera</taxon>
        <taxon>Paraneoptera</taxon>
        <taxon>Hemiptera</taxon>
        <taxon>Heteroptera</taxon>
        <taxon>Panheteroptera</taxon>
        <taxon>Cimicomorpha</taxon>
        <taxon>Miridae</taxon>
        <taxon>Dicyphina</taxon>
        <taxon>Nesidiocoris</taxon>
    </lineage>
</organism>
<accession>A0A6H5GTC0</accession>
<dbReference type="Proteomes" id="UP000479000">
    <property type="component" value="Unassembled WGS sequence"/>
</dbReference>
<sequence>MNCRCKKGWDFDDSYALWHTCKKGYPRCFSAGSTRSQPPLIGLITLGKDRRKIITALRLTTTRYDLLESTEGSNKFAIRRKAKRIDAENEYPMNMTCECQKSLGTSLFYYDVWYHCKEGHLRCIPMNLNQSRSPITVEPVGDGPMSDWPMTEGPITTSNPETKYQRDKEAQTVSTRFYWLQRFTAMLPNFLALPALIMGIWLVIIRCRKLQQHKSWLKAQFVCIVANFTGLLWICVFIICDYHTNRILMILNCLMLLSLIIMCLSSIIAWQTNWAVLILHRRYMWQNWAFPEKLRPV</sequence>
<gene>
    <name evidence="2" type="ORF">NTEN_LOCUS12523</name>
</gene>
<evidence type="ECO:0000256" key="1">
    <source>
        <dbReference type="SAM" id="Phobius"/>
    </source>
</evidence>
<keyword evidence="3" id="KW-1185">Reference proteome</keyword>
<dbReference type="AlphaFoldDB" id="A0A6H5GTC0"/>
<evidence type="ECO:0000313" key="2">
    <source>
        <dbReference type="EMBL" id="CAB0007180.1"/>
    </source>
</evidence>